<dbReference type="PANTHER" id="PTHR46694">
    <property type="entry name" value="AT-RICH INTERACTIVE DOMAIN-CONTAINING PROTEIN 4"/>
    <property type="match status" value="1"/>
</dbReference>
<evidence type="ECO:0000313" key="2">
    <source>
        <dbReference type="EnsemblPlants" id="Bo3g123900.1"/>
    </source>
</evidence>
<dbReference type="Proteomes" id="UP000032141">
    <property type="component" value="Chromosome C3"/>
</dbReference>
<name>A0A0D3BH16_BRAOL</name>
<reference evidence="2 3" key="1">
    <citation type="journal article" date="2014" name="Genome Biol.">
        <title>Transcriptome and methylome profiling reveals relics of genome dominance in the mesopolyploid Brassica oleracea.</title>
        <authorList>
            <person name="Parkin I.A."/>
            <person name="Koh C."/>
            <person name="Tang H."/>
            <person name="Robinson S.J."/>
            <person name="Kagale S."/>
            <person name="Clarke W.E."/>
            <person name="Town C.D."/>
            <person name="Nixon J."/>
            <person name="Krishnakumar V."/>
            <person name="Bidwell S.L."/>
            <person name="Denoeud F."/>
            <person name="Belcram H."/>
            <person name="Links M.G."/>
            <person name="Just J."/>
            <person name="Clarke C."/>
            <person name="Bender T."/>
            <person name="Huebert T."/>
            <person name="Mason A.S."/>
            <person name="Pires J.C."/>
            <person name="Barker G."/>
            <person name="Moore J."/>
            <person name="Walley P.G."/>
            <person name="Manoli S."/>
            <person name="Batley J."/>
            <person name="Edwards D."/>
            <person name="Nelson M.N."/>
            <person name="Wang X."/>
            <person name="Paterson A.H."/>
            <person name="King G."/>
            <person name="Bancroft I."/>
            <person name="Chalhoub B."/>
            <person name="Sharpe A.G."/>
        </authorList>
    </citation>
    <scope>NUCLEOTIDE SEQUENCE</scope>
    <source>
        <strain evidence="2 3">cv. TO1000</strain>
    </source>
</reference>
<evidence type="ECO:0000256" key="1">
    <source>
        <dbReference type="SAM" id="MobiDB-lite"/>
    </source>
</evidence>
<protein>
    <recommendedName>
        <fullName evidence="4">ARID domain-containing protein</fullName>
    </recommendedName>
</protein>
<evidence type="ECO:0008006" key="4">
    <source>
        <dbReference type="Google" id="ProtNLM"/>
    </source>
</evidence>
<accession>A0A0D3BH16</accession>
<feature type="region of interest" description="Disordered" evidence="1">
    <location>
        <begin position="151"/>
        <end position="171"/>
    </location>
</feature>
<dbReference type="AlphaFoldDB" id="A0A0D3BH16"/>
<dbReference type="Gramene" id="Bo3g123900.1">
    <property type="protein sequence ID" value="Bo3g123900.1"/>
    <property type="gene ID" value="Bo3g123900"/>
</dbReference>
<organism evidence="2 3">
    <name type="scientific">Brassica oleracea var. oleracea</name>
    <dbReference type="NCBI Taxonomy" id="109376"/>
    <lineage>
        <taxon>Eukaryota</taxon>
        <taxon>Viridiplantae</taxon>
        <taxon>Streptophyta</taxon>
        <taxon>Embryophyta</taxon>
        <taxon>Tracheophyta</taxon>
        <taxon>Spermatophyta</taxon>
        <taxon>Magnoliopsida</taxon>
        <taxon>eudicotyledons</taxon>
        <taxon>Gunneridae</taxon>
        <taxon>Pentapetalae</taxon>
        <taxon>rosids</taxon>
        <taxon>malvids</taxon>
        <taxon>Brassicales</taxon>
        <taxon>Brassicaceae</taxon>
        <taxon>Brassiceae</taxon>
        <taxon>Brassica</taxon>
    </lineage>
</organism>
<keyword evidence="3" id="KW-1185">Reference proteome</keyword>
<evidence type="ECO:0000313" key="3">
    <source>
        <dbReference type="Proteomes" id="UP000032141"/>
    </source>
</evidence>
<dbReference type="PANTHER" id="PTHR46694:SF1">
    <property type="entry name" value="AT-RICH INTERACTIVE DOMAIN-CONTAINING PROTEIN 4"/>
    <property type="match status" value="1"/>
</dbReference>
<dbReference type="EnsemblPlants" id="Bo3g123900.1">
    <property type="protein sequence ID" value="Bo3g123900.1"/>
    <property type="gene ID" value="Bo3g123900"/>
</dbReference>
<reference evidence="2" key="2">
    <citation type="submission" date="2015-03" db="UniProtKB">
        <authorList>
            <consortium name="EnsemblPlants"/>
        </authorList>
    </citation>
    <scope>IDENTIFICATION</scope>
</reference>
<dbReference type="STRING" id="109376.A0A0D3BH16"/>
<dbReference type="HOGENOM" id="CLU_1565038_0_0_1"/>
<proteinExistence type="predicted"/>
<sequence>MTEEKVKKTMKRSADLIAIREEKVKGTEKRLPDFARIRKRIGNGDKRLRFYDGYEAGEVDESLRADNVYRLAHTKARIPRKEWDQLERTSFLKDGGTTLKKRMEGVGNTLKKHYETYLVEYEYAHDDVDSECSLLCRRIMRKRMDSNVCANGSVSNYRNKSQKTSNGLLVP</sequence>
<dbReference type="InterPro" id="IPR042293">
    <property type="entry name" value="ARID4"/>
</dbReference>